<keyword evidence="2" id="KW-1185">Reference proteome</keyword>
<accession>A0A183CFE7</accession>
<reference evidence="2" key="1">
    <citation type="submission" date="2014-05" db="EMBL/GenBank/DDBJ databases">
        <title>The genome and life-stage specific transcriptomes of Globodera pallida elucidate key aspects of plant parasitism by a cyst nematode.</title>
        <authorList>
            <person name="Cotton J.A."/>
            <person name="Lilley C.J."/>
            <person name="Jones L.M."/>
            <person name="Kikuchi T."/>
            <person name="Reid A.J."/>
            <person name="Thorpe P."/>
            <person name="Tsai I.J."/>
            <person name="Beasley H."/>
            <person name="Blok V."/>
            <person name="Cock P.J.A."/>
            <person name="Van den Akker S.E."/>
            <person name="Holroyd N."/>
            <person name="Hunt M."/>
            <person name="Mantelin S."/>
            <person name="Naghra H."/>
            <person name="Pain A."/>
            <person name="Palomares-Rius J.E."/>
            <person name="Zarowiecki M."/>
            <person name="Berriman M."/>
            <person name="Jones J.T."/>
            <person name="Urwin P.E."/>
        </authorList>
    </citation>
    <scope>NUCLEOTIDE SEQUENCE [LARGE SCALE GENOMIC DNA]</scope>
    <source>
        <strain evidence="2">Lindley</strain>
    </source>
</reference>
<dbReference type="InterPro" id="IPR036179">
    <property type="entry name" value="Ig-like_dom_sf"/>
</dbReference>
<dbReference type="AlphaFoldDB" id="A0A183CFE7"/>
<feature type="region of interest" description="Disordered" evidence="1">
    <location>
        <begin position="115"/>
        <end position="149"/>
    </location>
</feature>
<reference evidence="3" key="2">
    <citation type="submission" date="2016-06" db="UniProtKB">
        <authorList>
            <consortium name="WormBaseParasite"/>
        </authorList>
    </citation>
    <scope>IDENTIFICATION</scope>
</reference>
<evidence type="ECO:0000313" key="2">
    <source>
        <dbReference type="Proteomes" id="UP000050741"/>
    </source>
</evidence>
<dbReference type="WBParaSite" id="GPLIN_001160200">
    <property type="protein sequence ID" value="GPLIN_001160200"/>
    <property type="gene ID" value="GPLIN_001160200"/>
</dbReference>
<evidence type="ECO:0000256" key="1">
    <source>
        <dbReference type="SAM" id="MobiDB-lite"/>
    </source>
</evidence>
<evidence type="ECO:0000313" key="3">
    <source>
        <dbReference type="WBParaSite" id="GPLIN_001160200"/>
    </source>
</evidence>
<organism evidence="2 3">
    <name type="scientific">Globodera pallida</name>
    <name type="common">Potato cyst nematode worm</name>
    <name type="synonym">Heterodera pallida</name>
    <dbReference type="NCBI Taxonomy" id="36090"/>
    <lineage>
        <taxon>Eukaryota</taxon>
        <taxon>Metazoa</taxon>
        <taxon>Ecdysozoa</taxon>
        <taxon>Nematoda</taxon>
        <taxon>Chromadorea</taxon>
        <taxon>Rhabditida</taxon>
        <taxon>Tylenchina</taxon>
        <taxon>Tylenchomorpha</taxon>
        <taxon>Tylenchoidea</taxon>
        <taxon>Heteroderidae</taxon>
        <taxon>Heteroderinae</taxon>
        <taxon>Globodera</taxon>
    </lineage>
</organism>
<protein>
    <submittedName>
        <fullName evidence="3">Ig-like domain-containing protein</fullName>
    </submittedName>
</protein>
<dbReference type="SUPFAM" id="SSF48726">
    <property type="entry name" value="Immunoglobulin"/>
    <property type="match status" value="1"/>
</dbReference>
<dbReference type="InterPro" id="IPR013783">
    <property type="entry name" value="Ig-like_fold"/>
</dbReference>
<proteinExistence type="predicted"/>
<sequence>MADGFAKLLEDKEAVEGQLRVELGATLDKNSKEALIRAKWYKDGKLLNTRTSLKYKALLEMPRGEAKLIVSKLEKADSGRYKLELELTKTSAKPSTEANLFVFGKNEPRQSINMKADKAEQEKTGTSKMDEKKLKTTEKRKAPEFVKKPKQSIETINGHLCHRKETI</sequence>
<dbReference type="Gene3D" id="2.60.40.10">
    <property type="entry name" value="Immunoglobulins"/>
    <property type="match status" value="1"/>
</dbReference>
<dbReference type="Proteomes" id="UP000050741">
    <property type="component" value="Unassembled WGS sequence"/>
</dbReference>
<name>A0A183CFE7_GLOPA</name>
<feature type="compositionally biased region" description="Basic and acidic residues" evidence="1">
    <location>
        <begin position="115"/>
        <end position="147"/>
    </location>
</feature>